<dbReference type="AlphaFoldDB" id="A0A2G2WBY4"/>
<dbReference type="EMBL" id="MLFT02000007">
    <property type="protein sequence ID" value="PHT42712.1"/>
    <property type="molecule type" value="Genomic_DNA"/>
</dbReference>
<evidence type="ECO:0000259" key="7">
    <source>
        <dbReference type="PROSITE" id="PS50845"/>
    </source>
</evidence>
<dbReference type="STRING" id="33114.A0A2G2WBY4"/>
<dbReference type="Pfam" id="PF02453">
    <property type="entry name" value="Reticulon"/>
    <property type="match status" value="1"/>
</dbReference>
<evidence type="ECO:0000256" key="3">
    <source>
        <dbReference type="ARBA" id="ARBA00022824"/>
    </source>
</evidence>
<reference evidence="9" key="2">
    <citation type="journal article" date="2017" name="J. Anim. Genet.">
        <title>Multiple reference genome sequences of hot pepper reveal the massive evolution of plant disease resistance genes by retroduplication.</title>
        <authorList>
            <person name="Kim S."/>
            <person name="Park J."/>
            <person name="Yeom S.-I."/>
            <person name="Kim Y.-M."/>
            <person name="Seo E."/>
            <person name="Kim K.-T."/>
            <person name="Kim M.-S."/>
            <person name="Lee J.M."/>
            <person name="Cheong K."/>
            <person name="Shin H.-S."/>
            <person name="Kim S.-B."/>
            <person name="Han K."/>
            <person name="Lee J."/>
            <person name="Park M."/>
            <person name="Lee H.-A."/>
            <person name="Lee H.-Y."/>
            <person name="Lee Y."/>
            <person name="Oh S."/>
            <person name="Lee J.H."/>
            <person name="Choi E."/>
            <person name="Choi E."/>
            <person name="Lee S.E."/>
            <person name="Jeon J."/>
            <person name="Kim H."/>
            <person name="Choi G."/>
            <person name="Song H."/>
            <person name="Lee J."/>
            <person name="Lee S.-C."/>
            <person name="Kwon J.-K."/>
            <person name="Lee H.-Y."/>
            <person name="Koo N."/>
            <person name="Hong Y."/>
            <person name="Kim R.W."/>
            <person name="Kang W.-H."/>
            <person name="Huh J.H."/>
            <person name="Kang B.-C."/>
            <person name="Yang T.-J."/>
            <person name="Lee Y.-H."/>
            <person name="Bennetzen J.L."/>
            <person name="Choi D."/>
        </authorList>
    </citation>
    <scope>NUCLEOTIDE SEQUENCE [LARGE SCALE GENOMIC DNA]</scope>
    <source>
        <strain evidence="9">cv. PBC81</strain>
    </source>
</reference>
<evidence type="ECO:0000256" key="5">
    <source>
        <dbReference type="ARBA" id="ARBA00023136"/>
    </source>
</evidence>
<dbReference type="GO" id="GO:0009617">
    <property type="term" value="P:response to bacterium"/>
    <property type="evidence" value="ECO:0007669"/>
    <property type="project" value="InterPro"/>
</dbReference>
<gene>
    <name evidence="8" type="ORF">CQW23_16737</name>
</gene>
<feature type="transmembrane region" description="Helical" evidence="6">
    <location>
        <begin position="173"/>
        <end position="199"/>
    </location>
</feature>
<comment type="caution">
    <text evidence="8">The sequence shown here is derived from an EMBL/GenBank/DDBJ whole genome shotgun (WGS) entry which is preliminary data.</text>
</comment>
<sequence>MPERITAEDLLNNIVESIADGLSKQKSFSKQTSGSFFEEERSSSVNAQLNRLFGHQKPVYHILGGGKSADVLLWRNKKISAGVLASATAIWVLFEWLNYNFLSLLCFVLVIGMIVQFLWKKASGMISRAPAKVPHLVLRDDLFISIAKSIGAEVNRALGFLQDVACGTSIKQFFVVVLSLWATAIIGSWCNFLTVLHWFCCCACAKV</sequence>
<dbReference type="PANTHER" id="PTHR10994">
    <property type="entry name" value="RETICULON"/>
    <property type="match status" value="1"/>
</dbReference>
<dbReference type="InterPro" id="IPR045064">
    <property type="entry name" value="Reticulon-like"/>
</dbReference>
<keyword evidence="9" id="KW-1185">Reference proteome</keyword>
<evidence type="ECO:0000313" key="8">
    <source>
        <dbReference type="EMBL" id="PHT42712.1"/>
    </source>
</evidence>
<feature type="transmembrane region" description="Helical" evidence="6">
    <location>
        <begin position="100"/>
        <end position="119"/>
    </location>
</feature>
<evidence type="ECO:0000256" key="4">
    <source>
        <dbReference type="ARBA" id="ARBA00022989"/>
    </source>
</evidence>
<comment type="subcellular location">
    <subcellularLocation>
        <location evidence="1 6">Endoplasmic reticulum membrane</location>
        <topology evidence="1 6">Multi-pass membrane protein</topology>
    </subcellularLocation>
</comment>
<feature type="domain" description="Reticulon" evidence="7">
    <location>
        <begin position="68"/>
        <end position="196"/>
    </location>
</feature>
<name>A0A2G2WBY4_CAPBA</name>
<dbReference type="PROSITE" id="PS50845">
    <property type="entry name" value="RETICULON"/>
    <property type="match status" value="1"/>
</dbReference>
<keyword evidence="4 6" id="KW-1133">Transmembrane helix</keyword>
<evidence type="ECO:0000256" key="1">
    <source>
        <dbReference type="ARBA" id="ARBA00004477"/>
    </source>
</evidence>
<accession>A0A2G2WBY4</accession>
<proteinExistence type="predicted"/>
<dbReference type="InterPro" id="IPR003388">
    <property type="entry name" value="Reticulon"/>
</dbReference>
<dbReference type="PANTHER" id="PTHR10994:SF62">
    <property type="entry name" value="RETICULON-LIKE PROTEIN B8"/>
    <property type="match status" value="1"/>
</dbReference>
<dbReference type="OrthoDB" id="567788at2759"/>
<keyword evidence="3 6" id="KW-0256">Endoplasmic reticulum</keyword>
<dbReference type="GO" id="GO:0005789">
    <property type="term" value="C:endoplasmic reticulum membrane"/>
    <property type="evidence" value="ECO:0007669"/>
    <property type="project" value="UniProtKB-SubCell"/>
</dbReference>
<protein>
    <recommendedName>
        <fullName evidence="6">Reticulon-like protein</fullName>
    </recommendedName>
</protein>
<reference evidence="8 9" key="1">
    <citation type="journal article" date="2017" name="Genome Biol.">
        <title>New reference genome sequences of hot pepper reveal the massive evolution of plant disease-resistance genes by retroduplication.</title>
        <authorList>
            <person name="Kim S."/>
            <person name="Park J."/>
            <person name="Yeom S.I."/>
            <person name="Kim Y.M."/>
            <person name="Seo E."/>
            <person name="Kim K.T."/>
            <person name="Kim M.S."/>
            <person name="Lee J.M."/>
            <person name="Cheong K."/>
            <person name="Shin H.S."/>
            <person name="Kim S.B."/>
            <person name="Han K."/>
            <person name="Lee J."/>
            <person name="Park M."/>
            <person name="Lee H.A."/>
            <person name="Lee H.Y."/>
            <person name="Lee Y."/>
            <person name="Oh S."/>
            <person name="Lee J.H."/>
            <person name="Choi E."/>
            <person name="Choi E."/>
            <person name="Lee S.E."/>
            <person name="Jeon J."/>
            <person name="Kim H."/>
            <person name="Choi G."/>
            <person name="Song H."/>
            <person name="Lee J."/>
            <person name="Lee S.C."/>
            <person name="Kwon J.K."/>
            <person name="Lee H.Y."/>
            <person name="Koo N."/>
            <person name="Hong Y."/>
            <person name="Kim R.W."/>
            <person name="Kang W.H."/>
            <person name="Huh J.H."/>
            <person name="Kang B.C."/>
            <person name="Yang T.J."/>
            <person name="Lee Y.H."/>
            <person name="Bennetzen J.L."/>
            <person name="Choi D."/>
        </authorList>
    </citation>
    <scope>NUCLEOTIDE SEQUENCE [LARGE SCALE GENOMIC DNA]</scope>
    <source>
        <strain evidence="9">cv. PBC81</strain>
    </source>
</reference>
<dbReference type="Proteomes" id="UP000224567">
    <property type="component" value="Unassembled WGS sequence"/>
</dbReference>
<keyword evidence="2 6" id="KW-0812">Transmembrane</keyword>
<evidence type="ECO:0000256" key="6">
    <source>
        <dbReference type="RuleBase" id="RU363132"/>
    </source>
</evidence>
<organism evidence="8 9">
    <name type="scientific">Capsicum baccatum</name>
    <name type="common">Peruvian pepper</name>
    <dbReference type="NCBI Taxonomy" id="33114"/>
    <lineage>
        <taxon>Eukaryota</taxon>
        <taxon>Viridiplantae</taxon>
        <taxon>Streptophyta</taxon>
        <taxon>Embryophyta</taxon>
        <taxon>Tracheophyta</taxon>
        <taxon>Spermatophyta</taxon>
        <taxon>Magnoliopsida</taxon>
        <taxon>eudicotyledons</taxon>
        <taxon>Gunneridae</taxon>
        <taxon>Pentapetalae</taxon>
        <taxon>asterids</taxon>
        <taxon>lamiids</taxon>
        <taxon>Solanales</taxon>
        <taxon>Solanaceae</taxon>
        <taxon>Solanoideae</taxon>
        <taxon>Capsiceae</taxon>
        <taxon>Capsicum</taxon>
    </lineage>
</organism>
<evidence type="ECO:0000313" key="9">
    <source>
        <dbReference type="Proteomes" id="UP000224567"/>
    </source>
</evidence>
<evidence type="ECO:0000256" key="2">
    <source>
        <dbReference type="ARBA" id="ARBA00022692"/>
    </source>
</evidence>
<keyword evidence="5 6" id="KW-0472">Membrane</keyword>